<evidence type="ECO:0000313" key="1">
    <source>
        <dbReference type="EMBL" id="CAB4240965.1"/>
    </source>
</evidence>
<name>A0A6J5TAU0_9CAUD</name>
<sequence length="229" mass="25669">MTKFIQFTPCSKCGSSDANAEYQDSFYCYSCGKFTSKGFSLSRFKTLNEVKVCNGITLQKEVPPAALKWLLGYGLTMEEIAQFSYSTERVGKYGKMVCNILILYSDINYWCGRNFGKGTKYITSGVKPVIKYGTNPDTIVLVEDIISAIKVGRQFSAIPMLGSMPPGAVLSYLKGYKNVFVWNDLDKAKESLKTARNLSERLGTRVKVIIKPLDPKEYSDLDIYNIINI</sequence>
<accession>A0A6J5TAU0</accession>
<dbReference type="EMBL" id="LR797818">
    <property type="protein sequence ID" value="CAB4240965.1"/>
    <property type="molecule type" value="Genomic_DNA"/>
</dbReference>
<gene>
    <name evidence="1" type="ORF">UFOVP22_35</name>
</gene>
<protein>
    <submittedName>
        <fullName evidence="1">Archaeal primase DnaG/twinkle, TOPRIM domain</fullName>
    </submittedName>
</protein>
<reference evidence="1" key="1">
    <citation type="submission" date="2020-05" db="EMBL/GenBank/DDBJ databases">
        <authorList>
            <person name="Chiriac C."/>
            <person name="Salcher M."/>
            <person name="Ghai R."/>
            <person name="Kavagutti S V."/>
        </authorList>
    </citation>
    <scope>NUCLEOTIDE SEQUENCE</scope>
</reference>
<proteinExistence type="predicted"/>
<organism evidence="1">
    <name type="scientific">uncultured Caudovirales phage</name>
    <dbReference type="NCBI Taxonomy" id="2100421"/>
    <lineage>
        <taxon>Viruses</taxon>
        <taxon>Duplodnaviria</taxon>
        <taxon>Heunggongvirae</taxon>
        <taxon>Uroviricota</taxon>
        <taxon>Caudoviricetes</taxon>
        <taxon>Peduoviridae</taxon>
        <taxon>Maltschvirus</taxon>
        <taxon>Maltschvirus maltsch</taxon>
    </lineage>
</organism>
<dbReference type="SUPFAM" id="SSF57783">
    <property type="entry name" value="Zinc beta-ribbon"/>
    <property type="match status" value="1"/>
</dbReference>
<dbReference type="Gene3D" id="2.20.25.10">
    <property type="match status" value="1"/>
</dbReference>